<comment type="cofactor">
    <cofactor evidence="1">
        <name>FAD</name>
        <dbReference type="ChEBI" id="CHEBI:57692"/>
    </cofactor>
</comment>
<feature type="transmembrane region" description="Helical" evidence="13">
    <location>
        <begin position="12"/>
        <end position="32"/>
    </location>
</feature>
<dbReference type="Pfam" id="PF02770">
    <property type="entry name" value="Acyl-CoA_dh_M"/>
    <property type="match status" value="1"/>
</dbReference>
<dbReference type="Pfam" id="PF00441">
    <property type="entry name" value="Acyl-CoA_dh_1"/>
    <property type="match status" value="1"/>
</dbReference>
<dbReference type="UniPathway" id="UPA00659"/>
<evidence type="ECO:0000256" key="3">
    <source>
        <dbReference type="ARBA" id="ARBA00009347"/>
    </source>
</evidence>
<evidence type="ECO:0000256" key="11">
    <source>
        <dbReference type="ARBA" id="ARBA00049247"/>
    </source>
</evidence>
<proteinExistence type="inferred from homology"/>
<evidence type="ECO:0000313" key="19">
    <source>
        <dbReference type="Proteomes" id="UP000216446"/>
    </source>
</evidence>
<comment type="catalytic activity">
    <reaction evidence="11">
        <text>a long-chain 2,3-saturated fatty acyl-CoA + oxidized [electron-transfer flavoprotein] + H(+) = a long-chain (2E)-enoyl-CoA + reduced [electron-transfer flavoprotein]</text>
        <dbReference type="Rhea" id="RHEA:17721"/>
        <dbReference type="Rhea" id="RHEA-COMP:10685"/>
        <dbReference type="Rhea" id="RHEA-COMP:10686"/>
        <dbReference type="ChEBI" id="CHEBI:15378"/>
        <dbReference type="ChEBI" id="CHEBI:57692"/>
        <dbReference type="ChEBI" id="CHEBI:58307"/>
        <dbReference type="ChEBI" id="CHEBI:83721"/>
        <dbReference type="ChEBI" id="CHEBI:83727"/>
        <dbReference type="EC" id="1.3.8.8"/>
    </reaction>
</comment>
<dbReference type="EMBL" id="MQWB01000001">
    <property type="protein sequence ID" value="OZC01617.1"/>
    <property type="molecule type" value="Genomic_DNA"/>
</dbReference>
<dbReference type="InParanoid" id="A0A259TVG7"/>
<evidence type="ECO:0000259" key="17">
    <source>
        <dbReference type="Pfam" id="PF09317"/>
    </source>
</evidence>
<evidence type="ECO:0000256" key="9">
    <source>
        <dbReference type="ARBA" id="ARBA00023002"/>
    </source>
</evidence>
<evidence type="ECO:0000256" key="2">
    <source>
        <dbReference type="ARBA" id="ARBA00005005"/>
    </source>
</evidence>
<feature type="region of interest" description="Disordered" evidence="12">
    <location>
        <begin position="825"/>
        <end position="844"/>
    </location>
</feature>
<dbReference type="GO" id="GO:0005737">
    <property type="term" value="C:cytoplasm"/>
    <property type="evidence" value="ECO:0007669"/>
    <property type="project" value="UniProtKB-ARBA"/>
</dbReference>
<feature type="domain" description="Acyl-CoA dehydrogenase/oxidase C-terminal" evidence="14">
    <location>
        <begin position="369"/>
        <end position="510"/>
    </location>
</feature>
<dbReference type="Proteomes" id="UP000216446">
    <property type="component" value="Unassembled WGS sequence"/>
</dbReference>
<evidence type="ECO:0000256" key="12">
    <source>
        <dbReference type="SAM" id="MobiDB-lite"/>
    </source>
</evidence>
<keyword evidence="13" id="KW-1133">Transmembrane helix</keyword>
<comment type="catalytic activity">
    <reaction evidence="10">
        <text>a medium-chain 2,3-saturated fatty acyl-CoA + oxidized [electron-transfer flavoprotein] + H(+) = a medium-chain (2E)-enoyl-CoA + reduced [electron-transfer flavoprotein]</text>
        <dbReference type="Rhea" id="RHEA:14477"/>
        <dbReference type="Rhea" id="RHEA-COMP:10685"/>
        <dbReference type="Rhea" id="RHEA-COMP:10686"/>
        <dbReference type="ChEBI" id="CHEBI:15378"/>
        <dbReference type="ChEBI" id="CHEBI:57692"/>
        <dbReference type="ChEBI" id="CHEBI:58307"/>
        <dbReference type="ChEBI" id="CHEBI:83723"/>
        <dbReference type="ChEBI" id="CHEBI:83726"/>
        <dbReference type="EC" id="1.3.8.7"/>
    </reaction>
</comment>
<evidence type="ECO:0000256" key="5">
    <source>
        <dbReference type="ARBA" id="ARBA00012040"/>
    </source>
</evidence>
<evidence type="ECO:0000259" key="14">
    <source>
        <dbReference type="Pfam" id="PF00441"/>
    </source>
</evidence>
<protein>
    <recommendedName>
        <fullName evidence="6">Acyl-coenzyme A dehydrogenase</fullName>
        <ecNumber evidence="4">1.3.8.7</ecNumber>
        <ecNumber evidence="5">1.3.8.8</ecNumber>
    </recommendedName>
</protein>
<dbReference type="RefSeq" id="WP_094545238.1">
    <property type="nucleotide sequence ID" value="NZ_MQWB01000001.1"/>
</dbReference>
<gene>
    <name evidence="18" type="ORF">BSZ36_00635</name>
</gene>
<accession>A0A259TVG7</accession>
<dbReference type="InterPro" id="IPR009075">
    <property type="entry name" value="AcylCo_DH/oxidase_C"/>
</dbReference>
<keyword evidence="13" id="KW-0812">Transmembrane</keyword>
<dbReference type="SUPFAM" id="SSF47203">
    <property type="entry name" value="Acyl-CoA dehydrogenase C-terminal domain-like"/>
    <property type="match status" value="1"/>
</dbReference>
<sequence>MDVLDSLHGAFSAFTPTWAAVLGIVLVLFALGFTGAPLAVWAAAGLVALVGFGAPVWAIVVFAVLAAVFLITPVRRALSGAVMGLMEKLQFLPTISSTEQEAIDAGTVWVEGELFSGKPDTDRLLSQAYAGLTPEEQAFLDGPVEDLCAMTDDWEIWQRRDLPEALWDKLKADRFFGLIIPKEYGGHGFSPSLNSAVVAKVASASSTLGITVMVPNSLGPAELLSHFGTQTQKDYWLPRLASGEAIPSFALTEPGAGSDAGAISSKGEVFRGDDGELYIKLNWRKRYITLAAISDVLGLAFKLFDPQNLLGKGESLGITCALVPTTTEGVVLGKRHDPLGVPFWNCPTEGHDVVVKLEDAVIGGTEGVGRGWRMLMQSLAAGRGISLPASATAGVKQAARVAGAHSLIRKQFGLSIGKFEGIEEPLARIGGWAYTMEAARRYTNGGLDSGAAPAVVTAMMKYQTTELFRKAVNDAMDILGGNAISRGPRNPLASAYIGIPVSITVEGANILTRTLMVFGQGAIRCHPYALKEMVALQNRDVKAFDAAFWPHIGHVIRNAFRGIGLSLSRGWLAGSPVSGPAAPYWRKMQWSSATFAFLADLAMGTLGGDLKRKEKLTGRFADIFSWMYFGTAVLARFEAEGRRKEDVAFMQWSMDYAFAQIQDAFDGLFANLQVPGATWLFRGPLAAWSRFNRIGGMPSDKTGHKVAAAMQVPGEQRDRLFGGVFTTMDPDHTLGRFENAMAICAEAEVVVRKVKDAIRSRQLPKAHPATLIPQAVEAGVISPQEAQLLKRAEDARADAIQVDSFDNEDYFASAVSPASVTPTAIAGSPQASGDGAPVGASGDGSAVDAGAVAYGAAVETEDPAA</sequence>
<dbReference type="GO" id="GO:0004466">
    <property type="term" value="F:long-chain fatty acyl-CoA dehydrogenase activity"/>
    <property type="evidence" value="ECO:0007669"/>
    <property type="project" value="UniProtKB-EC"/>
</dbReference>
<organism evidence="18 19">
    <name type="scientific">Rubricoccus marinus</name>
    <dbReference type="NCBI Taxonomy" id="716817"/>
    <lineage>
        <taxon>Bacteria</taxon>
        <taxon>Pseudomonadati</taxon>
        <taxon>Rhodothermota</taxon>
        <taxon>Rhodothermia</taxon>
        <taxon>Rhodothermales</taxon>
        <taxon>Rubricoccaceae</taxon>
        <taxon>Rubricoccus</taxon>
    </lineage>
</organism>
<dbReference type="PANTHER" id="PTHR48083">
    <property type="entry name" value="MEDIUM-CHAIN SPECIFIC ACYL-COA DEHYDROGENASE, MITOCHONDRIAL-RELATED"/>
    <property type="match status" value="1"/>
</dbReference>
<dbReference type="EC" id="1.3.8.7" evidence="4"/>
<keyword evidence="8" id="KW-0274">FAD</keyword>
<dbReference type="AlphaFoldDB" id="A0A259TVG7"/>
<dbReference type="Gene3D" id="1.10.540.10">
    <property type="entry name" value="Acyl-CoA dehydrogenase/oxidase, N-terminal domain"/>
    <property type="match status" value="1"/>
</dbReference>
<dbReference type="InterPro" id="IPR006091">
    <property type="entry name" value="Acyl-CoA_Oxase/DH_mid-dom"/>
</dbReference>
<reference evidence="18 19" key="1">
    <citation type="submission" date="2016-11" db="EMBL/GenBank/DDBJ databases">
        <title>Study of marine rhodopsin-containing bacteria.</title>
        <authorList>
            <person name="Yoshizawa S."/>
            <person name="Kumagai Y."/>
            <person name="Kogure K."/>
        </authorList>
    </citation>
    <scope>NUCLEOTIDE SEQUENCE [LARGE SCALE GENOMIC DNA]</scope>
    <source>
        <strain evidence="18 19">SG-29</strain>
    </source>
</reference>
<dbReference type="PANTHER" id="PTHR48083:SF33">
    <property type="entry name" value="ACYL-COENZYME A DEHYDROGENASE"/>
    <property type="match status" value="1"/>
</dbReference>
<keyword evidence="19" id="KW-1185">Reference proteome</keyword>
<comment type="pathway">
    <text evidence="2">Lipid metabolism; fatty acid beta-oxidation.</text>
</comment>
<dbReference type="OrthoDB" id="9802867at2"/>
<feature type="domain" description="Acyl-CoA oxidase/dehydrogenase middle" evidence="15">
    <location>
        <begin position="248"/>
        <end position="343"/>
    </location>
</feature>
<dbReference type="GO" id="GO:0050660">
    <property type="term" value="F:flavin adenine dinucleotide binding"/>
    <property type="evidence" value="ECO:0007669"/>
    <property type="project" value="InterPro"/>
</dbReference>
<dbReference type="EC" id="1.3.8.8" evidence="5"/>
<dbReference type="InterPro" id="IPR037069">
    <property type="entry name" value="AcylCoA_DH/ox_N_sf"/>
</dbReference>
<evidence type="ECO:0000313" key="18">
    <source>
        <dbReference type="EMBL" id="OZC01617.1"/>
    </source>
</evidence>
<evidence type="ECO:0000256" key="4">
    <source>
        <dbReference type="ARBA" id="ARBA00012033"/>
    </source>
</evidence>
<evidence type="ECO:0000256" key="6">
    <source>
        <dbReference type="ARBA" id="ARBA00020144"/>
    </source>
</evidence>
<dbReference type="Gene3D" id="2.40.110.10">
    <property type="entry name" value="Butyryl-CoA Dehydrogenase, subunit A, domain 2"/>
    <property type="match status" value="1"/>
</dbReference>
<dbReference type="GO" id="GO:0070991">
    <property type="term" value="F:medium-chain fatty acyl-CoA dehydrogenase activity"/>
    <property type="evidence" value="ECO:0007669"/>
    <property type="project" value="UniProtKB-EC"/>
</dbReference>
<dbReference type="InterPro" id="IPR046373">
    <property type="entry name" value="Acyl-CoA_Oxase/DH_mid-dom_sf"/>
</dbReference>
<keyword evidence="13" id="KW-0472">Membrane</keyword>
<dbReference type="NCBIfam" id="NF009586">
    <property type="entry name" value="PRK13026.1"/>
    <property type="match status" value="1"/>
</dbReference>
<feature type="domain" description="Acyl-CoA dehydrogenase/oxidase N-terminal" evidence="16">
    <location>
        <begin position="153"/>
        <end position="244"/>
    </location>
</feature>
<dbReference type="InterPro" id="IPR036250">
    <property type="entry name" value="AcylCo_DH-like_C"/>
</dbReference>
<dbReference type="InterPro" id="IPR050741">
    <property type="entry name" value="Acyl-CoA_dehydrogenase"/>
</dbReference>
<dbReference type="Pfam" id="PF02771">
    <property type="entry name" value="Acyl-CoA_dh_N"/>
    <property type="match status" value="1"/>
</dbReference>
<dbReference type="NCBIfam" id="NF007000">
    <property type="entry name" value="PRK09463.1"/>
    <property type="match status" value="1"/>
</dbReference>
<evidence type="ECO:0000256" key="1">
    <source>
        <dbReference type="ARBA" id="ARBA00001974"/>
    </source>
</evidence>
<dbReference type="FunCoup" id="A0A259TVG7">
    <property type="interactions" value="18"/>
</dbReference>
<evidence type="ECO:0000259" key="15">
    <source>
        <dbReference type="Pfam" id="PF02770"/>
    </source>
</evidence>
<dbReference type="InterPro" id="IPR009100">
    <property type="entry name" value="AcylCoA_DH/oxidase_NM_dom_sf"/>
</dbReference>
<comment type="similarity">
    <text evidence="3">Belongs to the acyl-CoA dehydrogenase family.</text>
</comment>
<dbReference type="Gene3D" id="1.20.140.10">
    <property type="entry name" value="Butyryl-CoA Dehydrogenase, subunit A, domain 3"/>
    <property type="match status" value="1"/>
</dbReference>
<comment type="caution">
    <text evidence="18">The sequence shown here is derived from an EMBL/GenBank/DDBJ whole genome shotgun (WGS) entry which is preliminary data.</text>
</comment>
<keyword evidence="7" id="KW-0285">Flavoprotein</keyword>
<dbReference type="SUPFAM" id="SSF56645">
    <property type="entry name" value="Acyl-CoA dehydrogenase NM domain-like"/>
    <property type="match status" value="1"/>
</dbReference>
<name>A0A259TVG7_9BACT</name>
<dbReference type="InterPro" id="IPR013786">
    <property type="entry name" value="AcylCoA_DH/ox_N"/>
</dbReference>
<evidence type="ECO:0000256" key="7">
    <source>
        <dbReference type="ARBA" id="ARBA00022630"/>
    </source>
</evidence>
<feature type="domain" description="Acyl-CoA dehydrogenase C-terminal bacterial-type" evidence="17">
    <location>
        <begin position="523"/>
        <end position="805"/>
    </location>
</feature>
<dbReference type="InterPro" id="IPR006089">
    <property type="entry name" value="Acyl-CoA_DH_CS"/>
</dbReference>
<dbReference type="Pfam" id="PF09317">
    <property type="entry name" value="ACDH_C"/>
    <property type="match status" value="1"/>
</dbReference>
<dbReference type="PROSITE" id="PS00072">
    <property type="entry name" value="ACYL_COA_DH_1"/>
    <property type="match status" value="1"/>
</dbReference>
<keyword evidence="9" id="KW-0560">Oxidoreductase</keyword>
<evidence type="ECO:0000256" key="10">
    <source>
        <dbReference type="ARBA" id="ARBA00047882"/>
    </source>
</evidence>
<evidence type="ECO:0000256" key="8">
    <source>
        <dbReference type="ARBA" id="ARBA00022827"/>
    </source>
</evidence>
<dbReference type="InterPro" id="IPR015396">
    <property type="entry name" value="FadE_C"/>
</dbReference>
<evidence type="ECO:0000259" key="16">
    <source>
        <dbReference type="Pfam" id="PF02771"/>
    </source>
</evidence>
<evidence type="ECO:0000256" key="13">
    <source>
        <dbReference type="SAM" id="Phobius"/>
    </source>
</evidence>
<feature type="transmembrane region" description="Helical" evidence="13">
    <location>
        <begin position="38"/>
        <end position="71"/>
    </location>
</feature>
<dbReference type="GO" id="GO:0033539">
    <property type="term" value="P:fatty acid beta-oxidation using acyl-CoA dehydrogenase"/>
    <property type="evidence" value="ECO:0007669"/>
    <property type="project" value="InterPro"/>
</dbReference>